<dbReference type="SMART" id="SM00558">
    <property type="entry name" value="JmjC"/>
    <property type="match status" value="1"/>
</dbReference>
<proteinExistence type="predicted"/>
<dbReference type="EMBL" id="CP099422">
    <property type="protein sequence ID" value="USW53777.1"/>
    <property type="molecule type" value="Genomic_DNA"/>
</dbReference>
<dbReference type="InterPro" id="IPR041667">
    <property type="entry name" value="Cupin_8"/>
</dbReference>
<dbReference type="Pfam" id="PF13621">
    <property type="entry name" value="Cupin_8"/>
    <property type="match status" value="1"/>
</dbReference>
<dbReference type="Proteomes" id="UP001056384">
    <property type="component" value="Chromosome 5"/>
</dbReference>
<keyword evidence="3" id="KW-1185">Reference proteome</keyword>
<dbReference type="AlphaFoldDB" id="A0A9Q9EKY0"/>
<evidence type="ECO:0000313" key="3">
    <source>
        <dbReference type="Proteomes" id="UP001056384"/>
    </source>
</evidence>
<evidence type="ECO:0000259" key="1">
    <source>
        <dbReference type="PROSITE" id="PS51184"/>
    </source>
</evidence>
<dbReference type="SUPFAM" id="SSF51197">
    <property type="entry name" value="Clavaminate synthase-like"/>
    <property type="match status" value="1"/>
</dbReference>
<feature type="domain" description="JmjC" evidence="1">
    <location>
        <begin position="275"/>
        <end position="457"/>
    </location>
</feature>
<dbReference type="PROSITE" id="PS51184">
    <property type="entry name" value="JMJC"/>
    <property type="match status" value="1"/>
</dbReference>
<dbReference type="InterPro" id="IPR003347">
    <property type="entry name" value="JmjC_dom"/>
</dbReference>
<name>A0A9Q9EKY0_9PEZI</name>
<dbReference type="PANTHER" id="PTHR12461:SF101">
    <property type="entry name" value="TRNA WYBUTOSINE-SYNTHESIZING PROTEIN 4"/>
    <property type="match status" value="1"/>
</dbReference>
<accession>A0A9Q9EKY0</accession>
<dbReference type="Gene3D" id="2.60.120.650">
    <property type="entry name" value="Cupin"/>
    <property type="match status" value="1"/>
</dbReference>
<evidence type="ECO:0000313" key="2">
    <source>
        <dbReference type="EMBL" id="USW53777.1"/>
    </source>
</evidence>
<gene>
    <name evidence="2" type="ORF">Slin15195_G070960</name>
</gene>
<protein>
    <submittedName>
        <fullName evidence="2">JmjC domain-containing protein</fullName>
    </submittedName>
</protein>
<sequence>MASSDDDIERLIKLKDYITERLDKPVTNDCIHLCGLSVFHIIVDNPEEVLKRASEYLHAWPYAEVPTCWRRLYEDASLHLAVKLLRRRLNKLQSTTTAVSLATMNPAKRMKLDLSTPKDEDWIEEFCKIMDRAVIISGAPGRKALIDDVLKELEVWIAAEWQSAQPRRLPTPCPRPLDTDFPIMRIARGYEFEEFQMHLETTAAPVIMPGTFERWPARTLWEDVNYLKYRTLGGNRIVPVEIGSSYNESGWSQKVMNFAEFVERYLIPDQPESIGYLAQHDLFEQIPSLKNDISIPDYCWTNPPQPEGAAAETAGLKSTKQLDEPLLNAWLGPAGTKTPLHTDPYHNILCQVVGYKYIRLYKPEDSKYMYPSGIDDAGINMDNTSQVDVVHFRPELRAGEPEYPAALKEQIRKYPLFGRAECQEAILGPGECLYIPLGWWHYVESVTASFSVSFWWN</sequence>
<organism evidence="2 3">
    <name type="scientific">Septoria linicola</name>
    <dbReference type="NCBI Taxonomy" id="215465"/>
    <lineage>
        <taxon>Eukaryota</taxon>
        <taxon>Fungi</taxon>
        <taxon>Dikarya</taxon>
        <taxon>Ascomycota</taxon>
        <taxon>Pezizomycotina</taxon>
        <taxon>Dothideomycetes</taxon>
        <taxon>Dothideomycetidae</taxon>
        <taxon>Mycosphaerellales</taxon>
        <taxon>Mycosphaerellaceae</taxon>
        <taxon>Septoria</taxon>
    </lineage>
</organism>
<reference evidence="2" key="1">
    <citation type="submission" date="2022-06" db="EMBL/GenBank/DDBJ databases">
        <title>Complete genome sequences of two strains of the flax pathogen Septoria linicola.</title>
        <authorList>
            <person name="Lapalu N."/>
            <person name="Simon A."/>
            <person name="Demenou B."/>
            <person name="Paumier D."/>
            <person name="Guillot M.-P."/>
            <person name="Gout L."/>
            <person name="Valade R."/>
        </authorList>
    </citation>
    <scope>NUCLEOTIDE SEQUENCE</scope>
    <source>
        <strain evidence="2">SE15195</strain>
    </source>
</reference>
<dbReference type="PANTHER" id="PTHR12461">
    <property type="entry name" value="HYPOXIA-INDUCIBLE FACTOR 1 ALPHA INHIBITOR-RELATED"/>
    <property type="match status" value="1"/>
</dbReference>